<keyword evidence="5" id="KW-0862">Zinc</keyword>
<sequence>MASPAGMAKLDSLNSFFYERMVAVAGEIFQAVKETFSEYQLELQRSKRENLYLRNMLAEVSINTASESQQSHAGEAEALCQNTTHGLLDSGSSVFQVKLELSALQQNPEPQQPVEEPPSCPSPYAVTACNQEEPPPHPFMVKSLNAEEKRGGDCSLMDSTSRAEAWSSQAISSDDSNLVPMQPEQEPAEDHLLSIKDVRDIKDEPVVEPYPQCEDPYNDFNHLSSHLQMHTTDRLLYCAICGKPFRYERVLKAHMVVHQKERPYRCELCGKCYSYAHVLKIHLRTHTGERPYHCRYCGKTFNQKGHVKGHERIHTGEKIYSCSVCGKRFTWLGQGKEHLRIHHDQVATIIRKIKSSC</sequence>
<feature type="domain" description="C2H2-type" evidence="11">
    <location>
        <begin position="236"/>
        <end position="263"/>
    </location>
</feature>
<evidence type="ECO:0000256" key="10">
    <source>
        <dbReference type="PROSITE-ProRule" id="PRU00042"/>
    </source>
</evidence>
<dbReference type="PANTHER" id="PTHR16515">
    <property type="entry name" value="PR DOMAIN ZINC FINGER PROTEIN"/>
    <property type="match status" value="1"/>
</dbReference>
<evidence type="ECO:0000256" key="4">
    <source>
        <dbReference type="ARBA" id="ARBA00022771"/>
    </source>
</evidence>
<evidence type="ECO:0000256" key="8">
    <source>
        <dbReference type="ARBA" id="ARBA00023163"/>
    </source>
</evidence>
<keyword evidence="7" id="KW-0238">DNA-binding</keyword>
<evidence type="ECO:0000259" key="11">
    <source>
        <dbReference type="PROSITE" id="PS50157"/>
    </source>
</evidence>
<dbReference type="PROSITE" id="PS50157">
    <property type="entry name" value="ZINC_FINGER_C2H2_2"/>
    <property type="match status" value="4"/>
</dbReference>
<keyword evidence="3" id="KW-0677">Repeat</keyword>
<dbReference type="InParanoid" id="A0A3B1IHM9"/>
<dbReference type="FunFam" id="3.30.160.60:FF:000512">
    <property type="entry name" value="zinc finger protein 197 isoform X1"/>
    <property type="match status" value="1"/>
</dbReference>
<evidence type="ECO:0000313" key="12">
    <source>
        <dbReference type="Ensembl" id="ENSAMXP00000029488.1"/>
    </source>
</evidence>
<feature type="domain" description="C2H2-type" evidence="11">
    <location>
        <begin position="264"/>
        <end position="291"/>
    </location>
</feature>
<dbReference type="InterPro" id="IPR036236">
    <property type="entry name" value="Znf_C2H2_sf"/>
</dbReference>
<dbReference type="InterPro" id="IPR050331">
    <property type="entry name" value="Zinc_finger"/>
</dbReference>
<dbReference type="SUPFAM" id="SSF57667">
    <property type="entry name" value="beta-beta-alpha zinc fingers"/>
    <property type="match status" value="3"/>
</dbReference>
<evidence type="ECO:0000256" key="3">
    <source>
        <dbReference type="ARBA" id="ARBA00022737"/>
    </source>
</evidence>
<evidence type="ECO:0000313" key="13">
    <source>
        <dbReference type="Proteomes" id="UP000018467"/>
    </source>
</evidence>
<evidence type="ECO:0000256" key="2">
    <source>
        <dbReference type="ARBA" id="ARBA00022723"/>
    </source>
</evidence>
<dbReference type="Proteomes" id="UP000018467">
    <property type="component" value="Unassembled WGS sequence"/>
</dbReference>
<feature type="domain" description="C2H2-type" evidence="11">
    <location>
        <begin position="320"/>
        <end position="347"/>
    </location>
</feature>
<dbReference type="GO" id="GO:0010468">
    <property type="term" value="P:regulation of gene expression"/>
    <property type="evidence" value="ECO:0007669"/>
    <property type="project" value="TreeGrafter"/>
</dbReference>
<dbReference type="InterPro" id="IPR013087">
    <property type="entry name" value="Znf_C2H2_type"/>
</dbReference>
<reference evidence="12" key="3">
    <citation type="submission" date="2025-08" db="UniProtKB">
        <authorList>
            <consortium name="Ensembl"/>
        </authorList>
    </citation>
    <scope>IDENTIFICATION</scope>
</reference>
<comment type="subcellular location">
    <subcellularLocation>
        <location evidence="1">Nucleus</location>
    </subcellularLocation>
</comment>
<evidence type="ECO:0000256" key="7">
    <source>
        <dbReference type="ARBA" id="ARBA00023125"/>
    </source>
</evidence>
<dbReference type="Bgee" id="ENSAMXG00000038576">
    <property type="expression patterns" value="Expressed in testis and 14 other cell types or tissues"/>
</dbReference>
<keyword evidence="8" id="KW-0804">Transcription</keyword>
<accession>A0A3B1IHM9</accession>
<evidence type="ECO:0000256" key="6">
    <source>
        <dbReference type="ARBA" id="ARBA00023015"/>
    </source>
</evidence>
<dbReference type="Ensembl" id="ENSAMXT00000029763.1">
    <property type="protein sequence ID" value="ENSAMXP00000029488.1"/>
    <property type="gene ID" value="ENSAMXG00000038576.1"/>
</dbReference>
<dbReference type="GO" id="GO:0008270">
    <property type="term" value="F:zinc ion binding"/>
    <property type="evidence" value="ECO:0007669"/>
    <property type="project" value="UniProtKB-KW"/>
</dbReference>
<dbReference type="FunFam" id="3.30.160.60:FF:000322">
    <property type="entry name" value="GDNF-inducible zinc finger protein 1"/>
    <property type="match status" value="1"/>
</dbReference>
<dbReference type="AlphaFoldDB" id="A0A3B1IHM9"/>
<dbReference type="FunFam" id="3.30.160.60:FF:000624">
    <property type="entry name" value="zinc finger protein 697"/>
    <property type="match status" value="1"/>
</dbReference>
<keyword evidence="6" id="KW-0805">Transcription regulation</keyword>
<dbReference type="Pfam" id="PF00096">
    <property type="entry name" value="zf-C2H2"/>
    <property type="match status" value="3"/>
</dbReference>
<dbReference type="PROSITE" id="PS00028">
    <property type="entry name" value="ZINC_FINGER_C2H2_1"/>
    <property type="match status" value="4"/>
</dbReference>
<organism evidence="12 13">
    <name type="scientific">Astyanax mexicanus</name>
    <name type="common">Blind cave fish</name>
    <name type="synonym">Astyanax fasciatus mexicanus</name>
    <dbReference type="NCBI Taxonomy" id="7994"/>
    <lineage>
        <taxon>Eukaryota</taxon>
        <taxon>Metazoa</taxon>
        <taxon>Chordata</taxon>
        <taxon>Craniata</taxon>
        <taxon>Vertebrata</taxon>
        <taxon>Euteleostomi</taxon>
        <taxon>Actinopterygii</taxon>
        <taxon>Neopterygii</taxon>
        <taxon>Teleostei</taxon>
        <taxon>Ostariophysi</taxon>
        <taxon>Characiformes</taxon>
        <taxon>Characoidei</taxon>
        <taxon>Acestrorhamphidae</taxon>
        <taxon>Acestrorhamphinae</taxon>
        <taxon>Astyanax</taxon>
    </lineage>
</organism>
<keyword evidence="13" id="KW-1185">Reference proteome</keyword>
<evidence type="ECO:0000256" key="5">
    <source>
        <dbReference type="ARBA" id="ARBA00022833"/>
    </source>
</evidence>
<reference evidence="13" key="2">
    <citation type="journal article" date="2014" name="Nat. Commun.">
        <title>The cavefish genome reveals candidate genes for eye loss.</title>
        <authorList>
            <person name="McGaugh S.E."/>
            <person name="Gross J.B."/>
            <person name="Aken B."/>
            <person name="Blin M."/>
            <person name="Borowsky R."/>
            <person name="Chalopin D."/>
            <person name="Hinaux H."/>
            <person name="Jeffery W.R."/>
            <person name="Keene A."/>
            <person name="Ma L."/>
            <person name="Minx P."/>
            <person name="Murphy D."/>
            <person name="O'Quin K.E."/>
            <person name="Retaux S."/>
            <person name="Rohner N."/>
            <person name="Searle S.M."/>
            <person name="Stahl B.A."/>
            <person name="Tabin C."/>
            <person name="Volff J.N."/>
            <person name="Yoshizawa M."/>
            <person name="Warren W.C."/>
        </authorList>
    </citation>
    <scope>NUCLEOTIDE SEQUENCE [LARGE SCALE GENOMIC DNA]</scope>
    <source>
        <strain evidence="13">female</strain>
    </source>
</reference>
<dbReference type="GO" id="GO:0003677">
    <property type="term" value="F:DNA binding"/>
    <property type="evidence" value="ECO:0007669"/>
    <property type="project" value="UniProtKB-KW"/>
</dbReference>
<dbReference type="FunCoup" id="A0A3B1IHM9">
    <property type="interactions" value="11"/>
</dbReference>
<evidence type="ECO:0000256" key="1">
    <source>
        <dbReference type="ARBA" id="ARBA00004123"/>
    </source>
</evidence>
<proteinExistence type="predicted"/>
<evidence type="ECO:0000256" key="9">
    <source>
        <dbReference type="ARBA" id="ARBA00023242"/>
    </source>
</evidence>
<dbReference type="GO" id="GO:0005634">
    <property type="term" value="C:nucleus"/>
    <property type="evidence" value="ECO:0007669"/>
    <property type="project" value="UniProtKB-SubCell"/>
</dbReference>
<dbReference type="SMART" id="SM00355">
    <property type="entry name" value="ZnF_C2H2"/>
    <property type="match status" value="5"/>
</dbReference>
<reference evidence="13" key="1">
    <citation type="submission" date="2013-03" db="EMBL/GenBank/DDBJ databases">
        <authorList>
            <person name="Jeffery W."/>
            <person name="Warren W."/>
            <person name="Wilson R.K."/>
        </authorList>
    </citation>
    <scope>NUCLEOTIDE SEQUENCE</scope>
    <source>
        <strain evidence="13">female</strain>
    </source>
</reference>
<keyword evidence="4 10" id="KW-0863">Zinc-finger</keyword>
<dbReference type="PANTHER" id="PTHR16515:SF66">
    <property type="entry name" value="C2H2-TYPE DOMAIN-CONTAINING PROTEIN"/>
    <property type="match status" value="1"/>
</dbReference>
<keyword evidence="9" id="KW-0539">Nucleus</keyword>
<name>A0A3B1IHM9_ASTMX</name>
<keyword evidence="2" id="KW-0479">Metal-binding</keyword>
<dbReference type="GeneTree" id="ENSGT00940000164807"/>
<feature type="domain" description="C2H2-type" evidence="11">
    <location>
        <begin position="292"/>
        <end position="319"/>
    </location>
</feature>
<dbReference type="Gene3D" id="3.30.160.60">
    <property type="entry name" value="Classic Zinc Finger"/>
    <property type="match status" value="4"/>
</dbReference>
<reference evidence="12" key="4">
    <citation type="submission" date="2025-09" db="UniProtKB">
        <authorList>
            <consortium name="Ensembl"/>
        </authorList>
    </citation>
    <scope>IDENTIFICATION</scope>
</reference>
<protein>
    <submittedName>
        <fullName evidence="12">Zinc finger protein 70-like</fullName>
    </submittedName>
</protein>